<proteinExistence type="predicted"/>
<name>A0A6J5ZXE6_9ZZZZ</name>
<gene>
    <name evidence="2" type="ORF">UFOPK3522_01297</name>
</gene>
<sequence length="159" mass="17090">MLQQQRFGAVALRSGVGPIDEMGEVIAAGQDDQRRVGCGEPSGRVGQRVGHRQRNQAERFEQQRPALVERVTALVAIGKDLHPLTNDGPLRADAHPRISIVRLEQSRLTTVAEASALKRVSPTPIAAGSPSSAARTAMCELAPPYIVIRPAMLRASIQS</sequence>
<reference evidence="2" key="1">
    <citation type="submission" date="2020-05" db="EMBL/GenBank/DDBJ databases">
        <authorList>
            <person name="Chiriac C."/>
            <person name="Salcher M."/>
            <person name="Ghai R."/>
            <person name="Kavagutti S V."/>
        </authorList>
    </citation>
    <scope>NUCLEOTIDE SEQUENCE</scope>
</reference>
<dbReference type="AlphaFoldDB" id="A0A6J5ZXE6"/>
<evidence type="ECO:0000256" key="1">
    <source>
        <dbReference type="SAM" id="MobiDB-lite"/>
    </source>
</evidence>
<organism evidence="2">
    <name type="scientific">freshwater metagenome</name>
    <dbReference type="NCBI Taxonomy" id="449393"/>
    <lineage>
        <taxon>unclassified sequences</taxon>
        <taxon>metagenomes</taxon>
        <taxon>ecological metagenomes</taxon>
    </lineage>
</organism>
<feature type="region of interest" description="Disordered" evidence="1">
    <location>
        <begin position="34"/>
        <end position="57"/>
    </location>
</feature>
<evidence type="ECO:0000313" key="2">
    <source>
        <dbReference type="EMBL" id="CAB4346218.1"/>
    </source>
</evidence>
<protein>
    <submittedName>
        <fullName evidence="2">Unannotated protein</fullName>
    </submittedName>
</protein>
<accession>A0A6J5ZXE6</accession>
<dbReference type="EMBL" id="CAESAO010000131">
    <property type="protein sequence ID" value="CAB4346218.1"/>
    <property type="molecule type" value="Genomic_DNA"/>
</dbReference>